<name>A0A917HEK5_9BACT</name>
<feature type="transmembrane region" description="Helical" evidence="1">
    <location>
        <begin position="21"/>
        <end position="43"/>
    </location>
</feature>
<dbReference type="Pfam" id="PF10067">
    <property type="entry name" value="DUF2306"/>
    <property type="match status" value="1"/>
</dbReference>
<feature type="transmembrane region" description="Helical" evidence="1">
    <location>
        <begin position="101"/>
        <end position="121"/>
    </location>
</feature>
<feature type="transmembrane region" description="Helical" evidence="1">
    <location>
        <begin position="63"/>
        <end position="89"/>
    </location>
</feature>
<organism evidence="2 3">
    <name type="scientific">Edaphobacter dinghuensis</name>
    <dbReference type="NCBI Taxonomy" id="1560005"/>
    <lineage>
        <taxon>Bacteria</taxon>
        <taxon>Pseudomonadati</taxon>
        <taxon>Acidobacteriota</taxon>
        <taxon>Terriglobia</taxon>
        <taxon>Terriglobales</taxon>
        <taxon>Acidobacteriaceae</taxon>
        <taxon>Edaphobacter</taxon>
    </lineage>
</organism>
<keyword evidence="1" id="KW-0812">Transmembrane</keyword>
<reference evidence="2" key="1">
    <citation type="journal article" date="2014" name="Int. J. Syst. Evol. Microbiol.">
        <title>Complete genome sequence of Corynebacterium casei LMG S-19264T (=DSM 44701T), isolated from a smear-ripened cheese.</title>
        <authorList>
            <consortium name="US DOE Joint Genome Institute (JGI-PGF)"/>
            <person name="Walter F."/>
            <person name="Albersmeier A."/>
            <person name="Kalinowski J."/>
            <person name="Ruckert C."/>
        </authorList>
    </citation>
    <scope>NUCLEOTIDE SEQUENCE</scope>
    <source>
        <strain evidence="2">CGMCC 1.12997</strain>
    </source>
</reference>
<evidence type="ECO:0000313" key="3">
    <source>
        <dbReference type="Proteomes" id="UP000647241"/>
    </source>
</evidence>
<keyword evidence="1" id="KW-0472">Membrane</keyword>
<dbReference type="EMBL" id="BMGT01000002">
    <property type="protein sequence ID" value="GGG77351.1"/>
    <property type="molecule type" value="Genomic_DNA"/>
</dbReference>
<comment type="caution">
    <text evidence="2">The sequence shown here is derived from an EMBL/GenBank/DDBJ whole genome shotgun (WGS) entry which is preliminary data.</text>
</comment>
<gene>
    <name evidence="2" type="ORF">GCM10011585_20580</name>
</gene>
<dbReference type="Proteomes" id="UP000647241">
    <property type="component" value="Unassembled WGS sequence"/>
</dbReference>
<feature type="transmembrane region" description="Helical" evidence="1">
    <location>
        <begin position="127"/>
        <end position="147"/>
    </location>
</feature>
<dbReference type="AlphaFoldDB" id="A0A917HEK5"/>
<proteinExistence type="predicted"/>
<keyword evidence="3" id="KW-1185">Reference proteome</keyword>
<feature type="transmembrane region" description="Helical" evidence="1">
    <location>
        <begin position="159"/>
        <end position="181"/>
    </location>
</feature>
<evidence type="ECO:0000256" key="1">
    <source>
        <dbReference type="SAM" id="Phobius"/>
    </source>
</evidence>
<protein>
    <submittedName>
        <fullName evidence="2">Uncharacterized protein</fullName>
    </submittedName>
</protein>
<accession>A0A917HEK5</accession>
<dbReference type="InterPro" id="IPR018750">
    <property type="entry name" value="DUF2306_membrane"/>
</dbReference>
<keyword evidence="1" id="KW-1133">Transmembrane helix</keyword>
<dbReference type="RefSeq" id="WP_188554041.1">
    <property type="nucleotide sequence ID" value="NZ_BMGT01000002.1"/>
</dbReference>
<feature type="transmembrane region" description="Helical" evidence="1">
    <location>
        <begin position="193"/>
        <end position="213"/>
    </location>
</feature>
<sequence length="231" mass="25499">MSTVSPRSAATDGVEKAGYPLWLRIGFWVCIVIAIAVVLRRVVELASPQQSGPPQLVQTNAVFASHAGLTLAHILPALAFVVLVPIVLLRWSKAAWLEQALFILGLVVGITAYGMSAYAIGGWIERSAVLFFNSLFLFSLGRAYWHLRRGAFSEERRWLIRSIGILLGIATTRPVMGVFFATSRLTHLEPRQFFGIAFWVGFSINTIAVELWLHSKNYQLQSAKMASGPEA</sequence>
<reference evidence="2" key="2">
    <citation type="submission" date="2020-09" db="EMBL/GenBank/DDBJ databases">
        <authorList>
            <person name="Sun Q."/>
            <person name="Zhou Y."/>
        </authorList>
    </citation>
    <scope>NUCLEOTIDE SEQUENCE</scope>
    <source>
        <strain evidence="2">CGMCC 1.12997</strain>
    </source>
</reference>
<evidence type="ECO:0000313" key="2">
    <source>
        <dbReference type="EMBL" id="GGG77351.1"/>
    </source>
</evidence>